<comment type="subcellular location">
    <subcellularLocation>
        <location evidence="1">Cell membrane</location>
        <topology evidence="1">Multi-pass membrane protein</topology>
    </subcellularLocation>
</comment>
<keyword evidence="4 11" id="KW-1133">Transmembrane helix</keyword>
<feature type="domain" description="G-protein coupled receptors family 1 profile" evidence="12">
    <location>
        <begin position="44"/>
        <end position="545"/>
    </location>
</feature>
<keyword evidence="6 11" id="KW-0472">Membrane</keyword>
<reference evidence="13 14" key="1">
    <citation type="submission" date="2019-03" db="EMBL/GenBank/DDBJ databases">
        <title>An improved genome assembly of the fluke Schistosoma japonicum.</title>
        <authorList>
            <person name="Hu W."/>
            <person name="Luo F."/>
            <person name="Yin M."/>
            <person name="Mo X."/>
            <person name="Sun C."/>
            <person name="Wu Q."/>
            <person name="Zhu B."/>
            <person name="Xiang M."/>
            <person name="Wang J."/>
            <person name="Wang Y."/>
            <person name="Zhang T."/>
            <person name="Xu B."/>
            <person name="Zheng H."/>
            <person name="Feng Z."/>
        </authorList>
    </citation>
    <scope>NUCLEOTIDE SEQUENCE [LARGE SCALE GENOMIC DNA]</scope>
    <source>
        <strain evidence="13">HuSjv2</strain>
        <tissue evidence="13">Worms</tissue>
    </source>
</reference>
<feature type="transmembrane region" description="Helical" evidence="11">
    <location>
        <begin position="66"/>
        <end position="89"/>
    </location>
</feature>
<evidence type="ECO:0000259" key="12">
    <source>
        <dbReference type="PROSITE" id="PS50262"/>
    </source>
</evidence>
<dbReference type="AlphaFoldDB" id="A0A4Z2DI97"/>
<evidence type="ECO:0000256" key="4">
    <source>
        <dbReference type="ARBA" id="ARBA00022989"/>
    </source>
</evidence>
<dbReference type="PRINTS" id="PR00237">
    <property type="entry name" value="GPCRRHODOPSN"/>
</dbReference>
<feature type="region of interest" description="Disordered" evidence="10">
    <location>
        <begin position="287"/>
        <end position="312"/>
    </location>
</feature>
<dbReference type="InterPro" id="IPR000276">
    <property type="entry name" value="GPCR_Rhodpsn"/>
</dbReference>
<dbReference type="EMBL" id="SKCS01000125">
    <property type="protein sequence ID" value="TNN16195.1"/>
    <property type="molecule type" value="Genomic_DNA"/>
</dbReference>
<protein>
    <submittedName>
        <fullName evidence="13">5-hydroxytryptamine receptor</fullName>
    </submittedName>
</protein>
<evidence type="ECO:0000313" key="13">
    <source>
        <dbReference type="EMBL" id="TNN16195.1"/>
    </source>
</evidence>
<evidence type="ECO:0000313" key="14">
    <source>
        <dbReference type="Proteomes" id="UP000311919"/>
    </source>
</evidence>
<evidence type="ECO:0000256" key="7">
    <source>
        <dbReference type="ARBA" id="ARBA00023170"/>
    </source>
</evidence>
<dbReference type="GO" id="GO:0004930">
    <property type="term" value="F:G protein-coupled receptor activity"/>
    <property type="evidence" value="ECO:0007669"/>
    <property type="project" value="UniProtKB-KW"/>
</dbReference>
<sequence length="571" mass="65838">MNSTTENNFTLKHSYFEFHARFGLERLWITIIVLCLLILCTIIGNVFVVAAILLEKHLQGVSNYLIASLAVADLMVATLPMPVAAIYEISEDWWLGEALCDFWVCSDVLCCTASILHLVGIALDRYWAVTNAEYIRRRTGRRIGIMIGIFWFLSVLISIPARFYTTRSYNYSGYSSNLNIKEPPDCRINQEHGYTIFSNIGAFYMPMIFIIGIYARIYQVARARIRRSAFKQSVSTSLCMSQRNQSYQRQPNKQQQQQQQTHSFKQYLTTIWCCHCQNTKDKDSIKLTYSKNNPQSDTNTNQENPSSSHVVDTDCTMIGRNTTTHTIIPMKTSEMLISKKSNAYFDIHRKFIPYADDVENKSIYYQSPVNLTENNCNTKIIALHNCGEQNHIISGYNTNIDNTGCLYKHENRKLSHKEVKMSNSFDGYDCIRDLDFQEQTLLSRYRSSAPPILVHLNNSNETIITSNLMPIQQTQVNRERLEAKRERKAILTLAIITGCFLLCWLPFFIVALTSPFTKNFTISKFGQSMILWLGYSNSLLNPIIYTIFSPDFRNAFRKILFGRYNLRSLSR</sequence>
<dbReference type="GO" id="GO:0043410">
    <property type="term" value="P:positive regulation of MAPK cascade"/>
    <property type="evidence" value="ECO:0007669"/>
    <property type="project" value="TreeGrafter"/>
</dbReference>
<organism evidence="13 14">
    <name type="scientific">Schistosoma japonicum</name>
    <name type="common">Blood fluke</name>
    <dbReference type="NCBI Taxonomy" id="6182"/>
    <lineage>
        <taxon>Eukaryota</taxon>
        <taxon>Metazoa</taxon>
        <taxon>Spiralia</taxon>
        <taxon>Lophotrochozoa</taxon>
        <taxon>Platyhelminthes</taxon>
        <taxon>Trematoda</taxon>
        <taxon>Digenea</taxon>
        <taxon>Strigeidida</taxon>
        <taxon>Schistosomatoidea</taxon>
        <taxon>Schistosomatidae</taxon>
        <taxon>Schistosoma</taxon>
    </lineage>
</organism>
<feature type="transmembrane region" description="Helical" evidence="11">
    <location>
        <begin position="529"/>
        <end position="548"/>
    </location>
</feature>
<feature type="transmembrane region" description="Helical" evidence="11">
    <location>
        <begin position="489"/>
        <end position="509"/>
    </location>
</feature>
<keyword evidence="3 9" id="KW-0812">Transmembrane</keyword>
<evidence type="ECO:0000256" key="3">
    <source>
        <dbReference type="ARBA" id="ARBA00022692"/>
    </source>
</evidence>
<dbReference type="Gene3D" id="1.20.1070.10">
    <property type="entry name" value="Rhodopsin 7-helix transmembrane proteins"/>
    <property type="match status" value="2"/>
</dbReference>
<dbReference type="PANTHER" id="PTHR24248">
    <property type="entry name" value="ADRENERGIC RECEPTOR-RELATED G-PROTEIN COUPLED RECEPTOR"/>
    <property type="match status" value="1"/>
</dbReference>
<comment type="similarity">
    <text evidence="9">Belongs to the G-protein coupled receptor 1 family.</text>
</comment>
<accession>A0A4Z2DI97</accession>
<dbReference type="Proteomes" id="UP000311919">
    <property type="component" value="Unassembled WGS sequence"/>
</dbReference>
<keyword evidence="5 9" id="KW-0297">G-protein coupled receptor</keyword>
<feature type="compositionally biased region" description="Polar residues" evidence="10">
    <location>
        <begin position="287"/>
        <end position="310"/>
    </location>
</feature>
<keyword evidence="8 9" id="KW-0807">Transducer</keyword>
<keyword evidence="7 9" id="KW-0675">Receptor</keyword>
<gene>
    <name evidence="13" type="ORF">EWB00_000653</name>
</gene>
<keyword evidence="2" id="KW-1003">Cell membrane</keyword>
<dbReference type="PANTHER" id="PTHR24248:SF200">
    <property type="entry name" value="5-HYDROXYTRYPTAMINE RECEPTOR 1B-LIKE ISOFORM X1"/>
    <property type="match status" value="1"/>
</dbReference>
<dbReference type="Pfam" id="PF00001">
    <property type="entry name" value="7tm_1"/>
    <property type="match status" value="2"/>
</dbReference>
<evidence type="ECO:0000256" key="5">
    <source>
        <dbReference type="ARBA" id="ARBA00023040"/>
    </source>
</evidence>
<evidence type="ECO:0000256" key="6">
    <source>
        <dbReference type="ARBA" id="ARBA00023136"/>
    </source>
</evidence>
<evidence type="ECO:0000256" key="10">
    <source>
        <dbReference type="SAM" id="MobiDB-lite"/>
    </source>
</evidence>
<evidence type="ECO:0000256" key="8">
    <source>
        <dbReference type="ARBA" id="ARBA00023224"/>
    </source>
</evidence>
<evidence type="ECO:0000256" key="9">
    <source>
        <dbReference type="RuleBase" id="RU000688"/>
    </source>
</evidence>
<evidence type="ECO:0000256" key="11">
    <source>
        <dbReference type="SAM" id="Phobius"/>
    </source>
</evidence>
<feature type="transmembrane region" description="Helical" evidence="11">
    <location>
        <begin position="27"/>
        <end position="54"/>
    </location>
</feature>
<dbReference type="OrthoDB" id="5956310at2759"/>
<feature type="transmembrane region" description="Helical" evidence="11">
    <location>
        <begin position="101"/>
        <end position="123"/>
    </location>
</feature>
<name>A0A4Z2DI97_SCHJA</name>
<dbReference type="PROSITE" id="PS00237">
    <property type="entry name" value="G_PROTEIN_RECEP_F1_1"/>
    <property type="match status" value="1"/>
</dbReference>
<dbReference type="GO" id="GO:0071880">
    <property type="term" value="P:adenylate cyclase-activating adrenergic receptor signaling pathway"/>
    <property type="evidence" value="ECO:0007669"/>
    <property type="project" value="TreeGrafter"/>
</dbReference>
<keyword evidence="14" id="KW-1185">Reference proteome</keyword>
<dbReference type="InterPro" id="IPR017452">
    <property type="entry name" value="GPCR_Rhodpsn_7TM"/>
</dbReference>
<dbReference type="CDD" id="cd15331">
    <property type="entry name" value="7tmA_5-HT1A_invertebrates"/>
    <property type="match status" value="1"/>
</dbReference>
<proteinExistence type="inferred from homology"/>
<dbReference type="STRING" id="6182.A0A4Z2DI97"/>
<feature type="transmembrane region" description="Helical" evidence="11">
    <location>
        <begin position="143"/>
        <end position="164"/>
    </location>
</feature>
<feature type="transmembrane region" description="Helical" evidence="11">
    <location>
        <begin position="196"/>
        <end position="217"/>
    </location>
</feature>
<dbReference type="PROSITE" id="PS50262">
    <property type="entry name" value="G_PROTEIN_RECEP_F1_2"/>
    <property type="match status" value="1"/>
</dbReference>
<dbReference type="GO" id="GO:0005886">
    <property type="term" value="C:plasma membrane"/>
    <property type="evidence" value="ECO:0007669"/>
    <property type="project" value="UniProtKB-SubCell"/>
</dbReference>
<evidence type="ECO:0000256" key="1">
    <source>
        <dbReference type="ARBA" id="ARBA00004651"/>
    </source>
</evidence>
<dbReference type="SUPFAM" id="SSF81321">
    <property type="entry name" value="Family A G protein-coupled receptor-like"/>
    <property type="match status" value="1"/>
</dbReference>
<comment type="caution">
    <text evidence="13">The sequence shown here is derived from an EMBL/GenBank/DDBJ whole genome shotgun (WGS) entry which is preliminary data.</text>
</comment>
<evidence type="ECO:0000256" key="2">
    <source>
        <dbReference type="ARBA" id="ARBA00022475"/>
    </source>
</evidence>